<proteinExistence type="predicted"/>
<reference evidence="2 3" key="1">
    <citation type="submission" date="2023-03" db="EMBL/GenBank/DDBJ databases">
        <title>Genome insight into feeding habits of ladybird beetles.</title>
        <authorList>
            <person name="Li H.-S."/>
            <person name="Huang Y.-H."/>
            <person name="Pang H."/>
        </authorList>
    </citation>
    <scope>NUCLEOTIDE SEQUENCE [LARGE SCALE GENOMIC DNA]</scope>
    <source>
        <strain evidence="2">SYSU_2023b</strain>
        <tissue evidence="2">Whole body</tissue>
    </source>
</reference>
<gene>
    <name evidence="2" type="ORF">WA026_022828</name>
</gene>
<dbReference type="EMBL" id="JARQZJ010000111">
    <property type="protein sequence ID" value="KAK9887480.1"/>
    <property type="molecule type" value="Genomic_DNA"/>
</dbReference>
<feature type="region of interest" description="Disordered" evidence="1">
    <location>
        <begin position="118"/>
        <end position="141"/>
    </location>
</feature>
<accession>A0AAW1V5L8</accession>
<sequence length="212" mass="24966">MWRAVSERILFVYENGKADEKETFSEDLTNALGEAEGSILQEILTAERDKREERKEYLKSIIKDIKSKRGSRRSSYQSKTKYPDTFWQQNGKRQYMKPKTVLQGSKIVQDRKANIMKREQEYSQDQQTQTNENNAEEPEIENRNDKVEIQRIKLEELNSVVKELKNGKAPEYDRITAEMIMKLRNTGVDMLLEITSKAWKNGKIPEEWRVAQ</sequence>
<dbReference type="Proteomes" id="UP001431783">
    <property type="component" value="Unassembled WGS sequence"/>
</dbReference>
<comment type="caution">
    <text evidence="2">The sequence shown here is derived from an EMBL/GenBank/DDBJ whole genome shotgun (WGS) entry which is preliminary data.</text>
</comment>
<protein>
    <submittedName>
        <fullName evidence="2">Uncharacterized protein</fullName>
    </submittedName>
</protein>
<name>A0AAW1V5L8_9CUCU</name>
<keyword evidence="3" id="KW-1185">Reference proteome</keyword>
<dbReference type="AlphaFoldDB" id="A0AAW1V5L8"/>
<evidence type="ECO:0000256" key="1">
    <source>
        <dbReference type="SAM" id="MobiDB-lite"/>
    </source>
</evidence>
<evidence type="ECO:0000313" key="3">
    <source>
        <dbReference type="Proteomes" id="UP001431783"/>
    </source>
</evidence>
<evidence type="ECO:0000313" key="2">
    <source>
        <dbReference type="EMBL" id="KAK9887480.1"/>
    </source>
</evidence>
<organism evidence="2 3">
    <name type="scientific">Henosepilachna vigintioctopunctata</name>
    <dbReference type="NCBI Taxonomy" id="420089"/>
    <lineage>
        <taxon>Eukaryota</taxon>
        <taxon>Metazoa</taxon>
        <taxon>Ecdysozoa</taxon>
        <taxon>Arthropoda</taxon>
        <taxon>Hexapoda</taxon>
        <taxon>Insecta</taxon>
        <taxon>Pterygota</taxon>
        <taxon>Neoptera</taxon>
        <taxon>Endopterygota</taxon>
        <taxon>Coleoptera</taxon>
        <taxon>Polyphaga</taxon>
        <taxon>Cucujiformia</taxon>
        <taxon>Coccinelloidea</taxon>
        <taxon>Coccinellidae</taxon>
        <taxon>Epilachninae</taxon>
        <taxon>Epilachnini</taxon>
        <taxon>Henosepilachna</taxon>
    </lineage>
</organism>